<dbReference type="NCBIfam" id="NF002964">
    <property type="entry name" value="PRK03635.1"/>
    <property type="match status" value="1"/>
</dbReference>
<dbReference type="InterPro" id="IPR036388">
    <property type="entry name" value="WH-like_DNA-bd_sf"/>
</dbReference>
<comment type="similarity">
    <text evidence="1">Belongs to the LysR transcriptional regulatory family.</text>
</comment>
<evidence type="ECO:0000256" key="1">
    <source>
        <dbReference type="ARBA" id="ARBA00009437"/>
    </source>
</evidence>
<evidence type="ECO:0000256" key="4">
    <source>
        <dbReference type="ARBA" id="ARBA00023163"/>
    </source>
</evidence>
<dbReference type="HOGENOM" id="CLU_063829_0_1_5"/>
<dbReference type="Gene3D" id="3.40.190.290">
    <property type="match status" value="1"/>
</dbReference>
<name>B9JHJ0_RHIR8</name>
<gene>
    <name evidence="6" type="ordered locus">Arad_8007</name>
</gene>
<dbReference type="AlphaFoldDB" id="B9JHJ0"/>
<dbReference type="InterPro" id="IPR050176">
    <property type="entry name" value="LTTR"/>
</dbReference>
<dbReference type="PANTHER" id="PTHR30579">
    <property type="entry name" value="TRANSCRIPTIONAL REGULATOR"/>
    <property type="match status" value="1"/>
</dbReference>
<keyword evidence="4" id="KW-0804">Transcription</keyword>
<dbReference type="KEGG" id="ara:Arad_8007"/>
<dbReference type="NCBIfam" id="NF009888">
    <property type="entry name" value="PRK13348.1"/>
    <property type="match status" value="1"/>
</dbReference>
<evidence type="ECO:0000256" key="2">
    <source>
        <dbReference type="ARBA" id="ARBA00023015"/>
    </source>
</evidence>
<dbReference type="GO" id="GO:0003700">
    <property type="term" value="F:DNA-binding transcription factor activity"/>
    <property type="evidence" value="ECO:0007669"/>
    <property type="project" value="InterPro"/>
</dbReference>
<dbReference type="PROSITE" id="PS50931">
    <property type="entry name" value="HTH_LYSR"/>
    <property type="match status" value="1"/>
</dbReference>
<dbReference type="Gene3D" id="1.10.10.10">
    <property type="entry name" value="Winged helix-like DNA-binding domain superfamily/Winged helix DNA-binding domain"/>
    <property type="match status" value="1"/>
</dbReference>
<dbReference type="InterPro" id="IPR005119">
    <property type="entry name" value="LysR_subst-bd"/>
</dbReference>
<dbReference type="PRINTS" id="PR00039">
    <property type="entry name" value="HTHLYSR"/>
</dbReference>
<dbReference type="InterPro" id="IPR017685">
    <property type="entry name" value="ArgP"/>
</dbReference>
<dbReference type="Pfam" id="PF03466">
    <property type="entry name" value="LysR_substrate"/>
    <property type="match status" value="1"/>
</dbReference>
<dbReference type="GO" id="GO:0003677">
    <property type="term" value="F:DNA binding"/>
    <property type="evidence" value="ECO:0007669"/>
    <property type="project" value="UniProtKB-KW"/>
</dbReference>
<dbReference type="Proteomes" id="UP000001600">
    <property type="component" value="Chromosome 2"/>
</dbReference>
<reference evidence="6 7" key="1">
    <citation type="journal article" date="2009" name="J. Bacteriol.">
        <title>Genome sequences of three Agrobacterium biovars help elucidate the evolution of multichromosome genomes in bacteria.</title>
        <authorList>
            <person name="Slater S.C."/>
            <person name="Goldman B.S."/>
            <person name="Goodner B."/>
            <person name="Setubal J.C."/>
            <person name="Farrand S.K."/>
            <person name="Nester E.W."/>
            <person name="Burr T.J."/>
            <person name="Banta L."/>
            <person name="Dickerman A.W."/>
            <person name="Paulsen I."/>
            <person name="Otten L."/>
            <person name="Suen G."/>
            <person name="Welch R."/>
            <person name="Almeida N.F."/>
            <person name="Arnold F."/>
            <person name="Burton O.T."/>
            <person name="Du Z."/>
            <person name="Ewing A."/>
            <person name="Godsy E."/>
            <person name="Heisel S."/>
            <person name="Houmiel K.L."/>
            <person name="Jhaveri J."/>
            <person name="Lu J."/>
            <person name="Miller N.M."/>
            <person name="Norton S."/>
            <person name="Chen Q."/>
            <person name="Phoolcharoen W."/>
            <person name="Ohlin V."/>
            <person name="Ondrusek D."/>
            <person name="Pride N."/>
            <person name="Stricklin S.L."/>
            <person name="Sun J."/>
            <person name="Wheeler C."/>
            <person name="Wilson L."/>
            <person name="Zhu H."/>
            <person name="Wood D.W."/>
        </authorList>
    </citation>
    <scope>NUCLEOTIDE SEQUENCE [LARGE SCALE GENOMIC DNA]</scope>
    <source>
        <strain evidence="7">K84 / ATCC BAA-868</strain>
    </source>
</reference>
<keyword evidence="3" id="KW-0238">DNA-binding</keyword>
<evidence type="ECO:0000259" key="5">
    <source>
        <dbReference type="PROSITE" id="PS50931"/>
    </source>
</evidence>
<keyword evidence="2" id="KW-0805">Transcription regulation</keyword>
<evidence type="ECO:0000256" key="3">
    <source>
        <dbReference type="ARBA" id="ARBA00023125"/>
    </source>
</evidence>
<dbReference type="SUPFAM" id="SSF46785">
    <property type="entry name" value="Winged helix' DNA-binding domain"/>
    <property type="match status" value="1"/>
</dbReference>
<accession>B9JHJ0</accession>
<dbReference type="NCBIfam" id="TIGR03298">
    <property type="entry name" value="argP"/>
    <property type="match status" value="1"/>
</dbReference>
<feature type="domain" description="HTH lysR-type" evidence="5">
    <location>
        <begin position="2"/>
        <end position="58"/>
    </location>
</feature>
<dbReference type="eggNOG" id="COG0583">
    <property type="taxonomic scope" value="Bacteria"/>
</dbReference>
<dbReference type="PANTHER" id="PTHR30579:SF2">
    <property type="entry name" value="HTH-TYPE TRANSCRIPTIONAL REGULATOR ARGP"/>
    <property type="match status" value="1"/>
</dbReference>
<dbReference type="STRING" id="311403.Arad_8007"/>
<protein>
    <submittedName>
        <fullName evidence="6">Transcriptional regulator protein</fullName>
    </submittedName>
</protein>
<evidence type="ECO:0000313" key="7">
    <source>
        <dbReference type="Proteomes" id="UP000001600"/>
    </source>
</evidence>
<dbReference type="EMBL" id="CP000629">
    <property type="protein sequence ID" value="ACM29383.1"/>
    <property type="molecule type" value="Genomic_DNA"/>
</dbReference>
<sequence>MMDYQQLEALVEVLRQGSFERAARTLNITPSAISQRIKTLEERVGAVLIVRGQPCLPTSVGTRLLHHAERVHLLEQEVRNEIEGATVSEKITVRIAVNADSLVTWFCEAMKAFDDVYIHVLREDQEHTFELLWSGDVAAAVSSTDVEVAGCDRRKLGHMRYRAVATPQFIEKNFPDGVTPAALSQAVGLRFDTKDDLNDQWTENYFGKSCPIPTHWLPSTHGILQGTLAGLGWGINPEILVREHLSTGILQELISDAPVDVPLYWYHSRVAQPLLSSLTASVEKICRAFLN</sequence>
<dbReference type="InterPro" id="IPR000847">
    <property type="entry name" value="LysR_HTH_N"/>
</dbReference>
<evidence type="ECO:0000313" key="6">
    <source>
        <dbReference type="EMBL" id="ACM29383.1"/>
    </source>
</evidence>
<organism evidence="6 7">
    <name type="scientific">Rhizobium rhizogenes (strain K84 / ATCC BAA-868)</name>
    <name type="common">Agrobacterium radiobacter</name>
    <dbReference type="NCBI Taxonomy" id="311403"/>
    <lineage>
        <taxon>Bacteria</taxon>
        <taxon>Pseudomonadati</taxon>
        <taxon>Pseudomonadota</taxon>
        <taxon>Alphaproteobacteria</taxon>
        <taxon>Hyphomicrobiales</taxon>
        <taxon>Rhizobiaceae</taxon>
        <taxon>Rhizobium/Agrobacterium group</taxon>
        <taxon>Rhizobium</taxon>
    </lineage>
</organism>
<dbReference type="Pfam" id="PF00126">
    <property type="entry name" value="HTH_1"/>
    <property type="match status" value="1"/>
</dbReference>
<dbReference type="SUPFAM" id="SSF53850">
    <property type="entry name" value="Periplasmic binding protein-like II"/>
    <property type="match status" value="1"/>
</dbReference>
<dbReference type="InterPro" id="IPR036390">
    <property type="entry name" value="WH_DNA-bd_sf"/>
</dbReference>
<proteinExistence type="inferred from homology"/>